<dbReference type="InParanoid" id="A0A2J6TDW2"/>
<dbReference type="EMBL" id="KZ613786">
    <property type="protein sequence ID" value="PMD61138.1"/>
    <property type="molecule type" value="Genomic_DNA"/>
</dbReference>
<evidence type="ECO:0000313" key="1">
    <source>
        <dbReference type="EMBL" id="PMD61138.1"/>
    </source>
</evidence>
<gene>
    <name evidence="1" type="ORF">K444DRAFT_611409</name>
</gene>
<dbReference type="Proteomes" id="UP000235371">
    <property type="component" value="Unassembled WGS sequence"/>
</dbReference>
<organism evidence="1 2">
    <name type="scientific">Hyaloscypha bicolor E</name>
    <dbReference type="NCBI Taxonomy" id="1095630"/>
    <lineage>
        <taxon>Eukaryota</taxon>
        <taxon>Fungi</taxon>
        <taxon>Dikarya</taxon>
        <taxon>Ascomycota</taxon>
        <taxon>Pezizomycotina</taxon>
        <taxon>Leotiomycetes</taxon>
        <taxon>Helotiales</taxon>
        <taxon>Hyaloscyphaceae</taxon>
        <taxon>Hyaloscypha</taxon>
        <taxon>Hyaloscypha bicolor</taxon>
    </lineage>
</organism>
<dbReference type="AlphaFoldDB" id="A0A2J6TDW2"/>
<name>A0A2J6TDW2_9HELO</name>
<dbReference type="GeneID" id="36588013"/>
<sequence length="72" mass="7945">MSGFSPKFEELKKSSPHYPLTVFSDFAVVLPLLLLQFVACLDFFCGFDESHVESMTTLPIGPPVGCAEEIHP</sequence>
<proteinExistence type="predicted"/>
<keyword evidence="2" id="KW-1185">Reference proteome</keyword>
<accession>A0A2J6TDW2</accession>
<protein>
    <submittedName>
        <fullName evidence="1">Uncharacterized protein</fullName>
    </submittedName>
</protein>
<evidence type="ECO:0000313" key="2">
    <source>
        <dbReference type="Proteomes" id="UP000235371"/>
    </source>
</evidence>
<dbReference type="RefSeq" id="XP_024738042.1">
    <property type="nucleotide sequence ID" value="XM_024879936.1"/>
</dbReference>
<reference evidence="1 2" key="1">
    <citation type="submission" date="2016-04" db="EMBL/GenBank/DDBJ databases">
        <title>A degradative enzymes factory behind the ericoid mycorrhizal symbiosis.</title>
        <authorList>
            <consortium name="DOE Joint Genome Institute"/>
            <person name="Martino E."/>
            <person name="Morin E."/>
            <person name="Grelet G."/>
            <person name="Kuo A."/>
            <person name="Kohler A."/>
            <person name="Daghino S."/>
            <person name="Barry K."/>
            <person name="Choi C."/>
            <person name="Cichocki N."/>
            <person name="Clum A."/>
            <person name="Copeland A."/>
            <person name="Hainaut M."/>
            <person name="Haridas S."/>
            <person name="Labutti K."/>
            <person name="Lindquist E."/>
            <person name="Lipzen A."/>
            <person name="Khouja H.-R."/>
            <person name="Murat C."/>
            <person name="Ohm R."/>
            <person name="Olson A."/>
            <person name="Spatafora J."/>
            <person name="Veneault-Fourrey C."/>
            <person name="Henrissat B."/>
            <person name="Grigoriev I."/>
            <person name="Martin F."/>
            <person name="Perotto S."/>
        </authorList>
    </citation>
    <scope>NUCLEOTIDE SEQUENCE [LARGE SCALE GENOMIC DNA]</scope>
    <source>
        <strain evidence="1 2">E</strain>
    </source>
</reference>